<sequence>MVKDFVYNARLGIALPDIEDDWTHVSLDRRQRILLRWEEIRGSIPDRIKDLEGVINCKQERLNDEEQFERSCELNHEIAELASQINDLQIWYRVHQEIKPMKNHV</sequence>
<dbReference type="EMBL" id="JBHUMM010000009">
    <property type="protein sequence ID" value="MFD2671119.1"/>
    <property type="molecule type" value="Genomic_DNA"/>
</dbReference>
<comment type="caution">
    <text evidence="1">The sequence shown here is derived from an EMBL/GenBank/DDBJ whole genome shotgun (WGS) entry which is preliminary data.</text>
</comment>
<gene>
    <name evidence="1" type="ORF">ACFSUC_05820</name>
</gene>
<evidence type="ECO:0000313" key="1">
    <source>
        <dbReference type="EMBL" id="MFD2671119.1"/>
    </source>
</evidence>
<evidence type="ECO:0000313" key="2">
    <source>
        <dbReference type="Proteomes" id="UP001597497"/>
    </source>
</evidence>
<keyword evidence="2" id="KW-1185">Reference proteome</keyword>
<name>A0ABW5R8K5_9BACL</name>
<organism evidence="1 2">
    <name type="scientific">Marinicrinis sediminis</name>
    <dbReference type="NCBI Taxonomy" id="1652465"/>
    <lineage>
        <taxon>Bacteria</taxon>
        <taxon>Bacillati</taxon>
        <taxon>Bacillota</taxon>
        <taxon>Bacilli</taxon>
        <taxon>Bacillales</taxon>
        <taxon>Paenibacillaceae</taxon>
    </lineage>
</organism>
<reference evidence="2" key="1">
    <citation type="journal article" date="2019" name="Int. J. Syst. Evol. Microbiol.">
        <title>The Global Catalogue of Microorganisms (GCM) 10K type strain sequencing project: providing services to taxonomists for standard genome sequencing and annotation.</title>
        <authorList>
            <consortium name="The Broad Institute Genomics Platform"/>
            <consortium name="The Broad Institute Genome Sequencing Center for Infectious Disease"/>
            <person name="Wu L."/>
            <person name="Ma J."/>
        </authorList>
    </citation>
    <scope>NUCLEOTIDE SEQUENCE [LARGE SCALE GENOMIC DNA]</scope>
    <source>
        <strain evidence="2">KCTC 33676</strain>
    </source>
</reference>
<proteinExistence type="predicted"/>
<protein>
    <recommendedName>
        <fullName evidence="3">DUF4254 domain-containing protein</fullName>
    </recommendedName>
</protein>
<accession>A0ABW5R8K5</accession>
<dbReference type="RefSeq" id="WP_379928551.1">
    <property type="nucleotide sequence ID" value="NZ_JBHUMM010000009.1"/>
</dbReference>
<dbReference type="Proteomes" id="UP001597497">
    <property type="component" value="Unassembled WGS sequence"/>
</dbReference>
<evidence type="ECO:0008006" key="3">
    <source>
        <dbReference type="Google" id="ProtNLM"/>
    </source>
</evidence>